<name>A0A5P9Q9Y4_9MICO</name>
<dbReference type="KEGG" id="lxl:KDY119_01446"/>
<sequence length="141" mass="14587">MGISKKAVALAVAFVGMLLAGIGAAVPAQAAADCNVGYTCLWMEDNSSGTYIGKSADYDSLVGTKLNDTASSAEANGGSCSSTYYYDTSTRSGAYFYLNSKSLVTANYQDPNLTNGAGKGTNAGENWDNRISSYKFSGCSS</sequence>
<evidence type="ECO:0000313" key="3">
    <source>
        <dbReference type="Proteomes" id="UP000326702"/>
    </source>
</evidence>
<evidence type="ECO:0008006" key="4">
    <source>
        <dbReference type="Google" id="ProtNLM"/>
    </source>
</evidence>
<accession>A0A5P9Q9Y4</accession>
<dbReference type="AlphaFoldDB" id="A0A5P9Q9Y4"/>
<feature type="chain" id="PRO_5024887298" description="Peptidase inhibitor family I36" evidence="1">
    <location>
        <begin position="31"/>
        <end position="141"/>
    </location>
</feature>
<reference evidence="2 3" key="1">
    <citation type="submission" date="2019-10" db="EMBL/GenBank/DDBJ databases">
        <title>Genome sequence of Luteimicrobium xylanilyticum HY-24.</title>
        <authorList>
            <person name="Kim D.Y."/>
            <person name="Park H.-Y."/>
        </authorList>
    </citation>
    <scope>NUCLEOTIDE SEQUENCE [LARGE SCALE GENOMIC DNA]</scope>
    <source>
        <strain evidence="2 3">HY-24</strain>
    </source>
</reference>
<evidence type="ECO:0000313" key="2">
    <source>
        <dbReference type="EMBL" id="QFU97940.1"/>
    </source>
</evidence>
<organism evidence="2 3">
    <name type="scientific">Luteimicrobium xylanilyticum</name>
    <dbReference type="NCBI Taxonomy" id="1133546"/>
    <lineage>
        <taxon>Bacteria</taxon>
        <taxon>Bacillati</taxon>
        <taxon>Actinomycetota</taxon>
        <taxon>Actinomycetes</taxon>
        <taxon>Micrococcales</taxon>
        <taxon>Luteimicrobium</taxon>
    </lineage>
</organism>
<dbReference type="Pfam" id="PF03995">
    <property type="entry name" value="Inhibitor_I36"/>
    <property type="match status" value="1"/>
</dbReference>
<gene>
    <name evidence="2" type="ORF">KDY119_01446</name>
</gene>
<keyword evidence="1" id="KW-0732">Signal</keyword>
<feature type="signal peptide" evidence="1">
    <location>
        <begin position="1"/>
        <end position="30"/>
    </location>
</feature>
<dbReference type="Proteomes" id="UP000326702">
    <property type="component" value="Chromosome"/>
</dbReference>
<protein>
    <recommendedName>
        <fullName evidence="4">Peptidase inhibitor family I36</fullName>
    </recommendedName>
</protein>
<keyword evidence="3" id="KW-1185">Reference proteome</keyword>
<proteinExistence type="predicted"/>
<evidence type="ECO:0000256" key="1">
    <source>
        <dbReference type="SAM" id="SignalP"/>
    </source>
</evidence>
<dbReference type="EMBL" id="CP045529">
    <property type="protein sequence ID" value="QFU97940.1"/>
    <property type="molecule type" value="Genomic_DNA"/>
</dbReference>